<organism evidence="1">
    <name type="scientific">Sesamum latifolium</name>
    <dbReference type="NCBI Taxonomy" id="2727402"/>
    <lineage>
        <taxon>Eukaryota</taxon>
        <taxon>Viridiplantae</taxon>
        <taxon>Streptophyta</taxon>
        <taxon>Embryophyta</taxon>
        <taxon>Tracheophyta</taxon>
        <taxon>Spermatophyta</taxon>
        <taxon>Magnoliopsida</taxon>
        <taxon>eudicotyledons</taxon>
        <taxon>Gunneridae</taxon>
        <taxon>Pentapetalae</taxon>
        <taxon>asterids</taxon>
        <taxon>lamiids</taxon>
        <taxon>Lamiales</taxon>
        <taxon>Pedaliaceae</taxon>
        <taxon>Sesamum</taxon>
    </lineage>
</organism>
<accession>A0AAW2S1N2</accession>
<dbReference type="EMBL" id="JACGWN010000203">
    <property type="protein sequence ID" value="KAL0386353.1"/>
    <property type="molecule type" value="Genomic_DNA"/>
</dbReference>
<sequence>MIRLRDLYAVPDRHIRYAMTKAFFGTKMAEESSVHDQCVQMLSFVENLEDLKAGIKNDTYIDVFLQSLPPTYDPFIENFNMNGLEKSIPELINMLVQFEVTIQKLEPVVMLGEASTSKKGKKARCWKKKKRNAKGLVLASKPVVKAPSVCIGKRKEVPKASKALDACHYCHEKGH</sequence>
<evidence type="ECO:0000313" key="1">
    <source>
        <dbReference type="EMBL" id="KAL0386353.1"/>
    </source>
</evidence>
<reference evidence="1" key="1">
    <citation type="submission" date="2020-06" db="EMBL/GenBank/DDBJ databases">
        <authorList>
            <person name="Li T."/>
            <person name="Hu X."/>
            <person name="Zhang T."/>
            <person name="Song X."/>
            <person name="Zhang H."/>
            <person name="Dai N."/>
            <person name="Sheng W."/>
            <person name="Hou X."/>
            <person name="Wei L."/>
        </authorList>
    </citation>
    <scope>NUCLEOTIDE SEQUENCE</scope>
    <source>
        <strain evidence="1">KEN1</strain>
        <tissue evidence="1">Leaf</tissue>
    </source>
</reference>
<protein>
    <submittedName>
        <fullName evidence="1">Uncharacterized protein</fullName>
    </submittedName>
</protein>
<comment type="caution">
    <text evidence="1">The sequence shown here is derived from an EMBL/GenBank/DDBJ whole genome shotgun (WGS) entry which is preliminary data.</text>
</comment>
<dbReference type="AlphaFoldDB" id="A0AAW2S1N2"/>
<name>A0AAW2S1N2_9LAMI</name>
<reference evidence="1" key="2">
    <citation type="journal article" date="2024" name="Plant">
        <title>Genomic evolution and insights into agronomic trait innovations of Sesamum species.</title>
        <authorList>
            <person name="Miao H."/>
            <person name="Wang L."/>
            <person name="Qu L."/>
            <person name="Liu H."/>
            <person name="Sun Y."/>
            <person name="Le M."/>
            <person name="Wang Q."/>
            <person name="Wei S."/>
            <person name="Zheng Y."/>
            <person name="Lin W."/>
            <person name="Duan Y."/>
            <person name="Cao H."/>
            <person name="Xiong S."/>
            <person name="Wang X."/>
            <person name="Wei L."/>
            <person name="Li C."/>
            <person name="Ma Q."/>
            <person name="Ju M."/>
            <person name="Zhao R."/>
            <person name="Li G."/>
            <person name="Mu C."/>
            <person name="Tian Q."/>
            <person name="Mei H."/>
            <person name="Zhang T."/>
            <person name="Gao T."/>
            <person name="Zhang H."/>
        </authorList>
    </citation>
    <scope>NUCLEOTIDE SEQUENCE</scope>
    <source>
        <strain evidence="1">KEN1</strain>
    </source>
</reference>
<dbReference type="Pfam" id="PF14223">
    <property type="entry name" value="Retrotran_gag_2"/>
    <property type="match status" value="1"/>
</dbReference>
<gene>
    <name evidence="1" type="ORF">Slati_4606400</name>
</gene>
<proteinExistence type="predicted"/>